<dbReference type="Proteomes" id="UP001652442">
    <property type="component" value="Unassembled WGS sequence"/>
</dbReference>
<evidence type="ECO:0000313" key="5">
    <source>
        <dbReference type="EMBL" id="MCU6763178.1"/>
    </source>
</evidence>
<sequence length="389" mass="43578">MAKVKLGDICEIVSGSTPKTSINEYWDGDIDWITPAEINEDTYIVEESVRKITQLGVEKTGLKPFPKGTVILSSRAPIGKVAIAGKEMYCNQGFKNLICSDEVLSEYLYWFLRGNTVYLNSLGRGATFKEISKGIVADIEINLPDKKEQQMSVDMLKKVWYVIAVRRRELEQLDLLIKSRFVEMFGDPITNPKGWNKVEINDCLECIENGKSFVCAGIARVGTDPAILKLSAVTYGVYKPEENKAMIDENDFLESAEVQEGDLLFTRKNTPELVGMAAYVSSTPGKLMMPDLIFRLNTNENCNKVYLCNLINHDLFRGEIQSIASGSAKSMSNISKGRLGKLIICLPPIELQNNFSDFVNQVDKSKIAVQKSLDEVQLLFDSLMQKYFG</sequence>
<keyword evidence="5" id="KW-0378">Hydrolase</keyword>
<protein>
    <submittedName>
        <fullName evidence="5">Restriction endonuclease subunit S</fullName>
        <ecNumber evidence="5">3.1.21.-</ecNumber>
    </submittedName>
</protein>
<reference evidence="5 6" key="1">
    <citation type="journal article" date="2021" name="ISME Commun">
        <title>Automated analysis of genomic sequences facilitates high-throughput and comprehensive description of bacteria.</title>
        <authorList>
            <person name="Hitch T.C.A."/>
        </authorList>
    </citation>
    <scope>NUCLEOTIDE SEQUENCE [LARGE SCALE GENOMIC DNA]</scope>
    <source>
        <strain evidence="5 6">Sanger_109</strain>
    </source>
</reference>
<dbReference type="EC" id="3.1.21.-" evidence="5"/>
<dbReference type="InterPro" id="IPR052021">
    <property type="entry name" value="Type-I_RS_S_subunit"/>
</dbReference>
<feature type="domain" description="Type I restriction modification DNA specificity" evidence="4">
    <location>
        <begin position="3"/>
        <end position="173"/>
    </location>
</feature>
<organism evidence="5 6">
    <name type="scientific">Brotonthovivens ammoniilytica</name>
    <dbReference type="NCBI Taxonomy" id="2981725"/>
    <lineage>
        <taxon>Bacteria</taxon>
        <taxon>Bacillati</taxon>
        <taxon>Bacillota</taxon>
        <taxon>Clostridia</taxon>
        <taxon>Lachnospirales</taxon>
        <taxon>Lachnospiraceae</taxon>
        <taxon>Brotonthovivens</taxon>
    </lineage>
</organism>
<dbReference type="InterPro" id="IPR000055">
    <property type="entry name" value="Restrct_endonuc_typeI_TRD"/>
</dbReference>
<dbReference type="GO" id="GO:0004519">
    <property type="term" value="F:endonuclease activity"/>
    <property type="evidence" value="ECO:0007669"/>
    <property type="project" value="UniProtKB-KW"/>
</dbReference>
<dbReference type="Pfam" id="PF01420">
    <property type="entry name" value="Methylase_S"/>
    <property type="match status" value="2"/>
</dbReference>
<evidence type="ECO:0000313" key="6">
    <source>
        <dbReference type="Proteomes" id="UP001652442"/>
    </source>
</evidence>
<dbReference type="EMBL" id="JAOQJQ010000005">
    <property type="protein sequence ID" value="MCU6763178.1"/>
    <property type="molecule type" value="Genomic_DNA"/>
</dbReference>
<gene>
    <name evidence="5" type="ORF">OCV88_12725</name>
</gene>
<keyword evidence="3" id="KW-0238">DNA-binding</keyword>
<keyword evidence="2" id="KW-0680">Restriction system</keyword>
<comment type="similarity">
    <text evidence="1">Belongs to the type-I restriction system S methylase family.</text>
</comment>
<keyword evidence="5" id="KW-0255">Endonuclease</keyword>
<dbReference type="InterPro" id="IPR044946">
    <property type="entry name" value="Restrct_endonuc_typeI_TRD_sf"/>
</dbReference>
<evidence type="ECO:0000259" key="4">
    <source>
        <dbReference type="Pfam" id="PF01420"/>
    </source>
</evidence>
<evidence type="ECO:0000256" key="1">
    <source>
        <dbReference type="ARBA" id="ARBA00010923"/>
    </source>
</evidence>
<dbReference type="RefSeq" id="WP_158425816.1">
    <property type="nucleotide sequence ID" value="NZ_JAOQJQ010000005.1"/>
</dbReference>
<dbReference type="PANTHER" id="PTHR30408:SF12">
    <property type="entry name" value="TYPE I RESTRICTION ENZYME MJAVIII SPECIFICITY SUBUNIT"/>
    <property type="match status" value="1"/>
</dbReference>
<accession>A0ABT2TLT1</accession>
<feature type="domain" description="Type I restriction modification DNA specificity" evidence="4">
    <location>
        <begin position="192"/>
        <end position="371"/>
    </location>
</feature>
<comment type="caution">
    <text evidence="5">The sequence shown here is derived from an EMBL/GenBank/DDBJ whole genome shotgun (WGS) entry which is preliminary data.</text>
</comment>
<keyword evidence="6" id="KW-1185">Reference proteome</keyword>
<evidence type="ECO:0000256" key="2">
    <source>
        <dbReference type="ARBA" id="ARBA00022747"/>
    </source>
</evidence>
<name>A0ABT2TLT1_9FIRM</name>
<keyword evidence="5" id="KW-0540">Nuclease</keyword>
<evidence type="ECO:0000256" key="3">
    <source>
        <dbReference type="ARBA" id="ARBA00023125"/>
    </source>
</evidence>
<dbReference type="CDD" id="cd17273">
    <property type="entry name" value="RMtype1_S_EcoJA69PI-TRD1-CR1_like"/>
    <property type="match status" value="1"/>
</dbReference>
<dbReference type="GO" id="GO:0016787">
    <property type="term" value="F:hydrolase activity"/>
    <property type="evidence" value="ECO:0007669"/>
    <property type="project" value="UniProtKB-KW"/>
</dbReference>
<dbReference type="SUPFAM" id="SSF116734">
    <property type="entry name" value="DNA methylase specificity domain"/>
    <property type="match status" value="2"/>
</dbReference>
<proteinExistence type="inferred from homology"/>
<dbReference type="Gene3D" id="3.90.220.20">
    <property type="entry name" value="DNA methylase specificity domains"/>
    <property type="match status" value="2"/>
</dbReference>
<dbReference type="PANTHER" id="PTHR30408">
    <property type="entry name" value="TYPE-1 RESTRICTION ENZYME ECOKI SPECIFICITY PROTEIN"/>
    <property type="match status" value="1"/>
</dbReference>